<comment type="caution">
    <text evidence="1">The sequence shown here is derived from an EMBL/GenBank/DDBJ whole genome shotgun (WGS) entry which is preliminary data.</text>
</comment>
<evidence type="ECO:0000313" key="1">
    <source>
        <dbReference type="EMBL" id="GAJ22402.1"/>
    </source>
</evidence>
<accession>X1VQA3</accession>
<gene>
    <name evidence="1" type="ORF">S12H4_57330</name>
</gene>
<feature type="non-terminal residue" evidence="1">
    <location>
        <position position="105"/>
    </location>
</feature>
<protein>
    <submittedName>
        <fullName evidence="1">Uncharacterized protein</fullName>
    </submittedName>
</protein>
<sequence length="105" mass="11641">MSVELAKAKLTVEEAREGLRIMRLFVDMGVPPERHADLVGLCRKIAEPAFVEASLELAKIEKKAGIGYEEMVPRARRLAQELHSKDVKLKGLQANLTSADMLLAE</sequence>
<proteinExistence type="predicted"/>
<dbReference type="EMBL" id="BARW01037055">
    <property type="protein sequence ID" value="GAJ22402.1"/>
    <property type="molecule type" value="Genomic_DNA"/>
</dbReference>
<name>X1VQA3_9ZZZZ</name>
<dbReference type="AlphaFoldDB" id="X1VQA3"/>
<organism evidence="1">
    <name type="scientific">marine sediment metagenome</name>
    <dbReference type="NCBI Taxonomy" id="412755"/>
    <lineage>
        <taxon>unclassified sequences</taxon>
        <taxon>metagenomes</taxon>
        <taxon>ecological metagenomes</taxon>
    </lineage>
</organism>
<reference evidence="1" key="1">
    <citation type="journal article" date="2014" name="Front. Microbiol.">
        <title>High frequency of phylogenetically diverse reductive dehalogenase-homologous genes in deep subseafloor sedimentary metagenomes.</title>
        <authorList>
            <person name="Kawai M."/>
            <person name="Futagami T."/>
            <person name="Toyoda A."/>
            <person name="Takaki Y."/>
            <person name="Nishi S."/>
            <person name="Hori S."/>
            <person name="Arai W."/>
            <person name="Tsubouchi T."/>
            <person name="Morono Y."/>
            <person name="Uchiyama I."/>
            <person name="Ito T."/>
            <person name="Fujiyama A."/>
            <person name="Inagaki F."/>
            <person name="Takami H."/>
        </authorList>
    </citation>
    <scope>NUCLEOTIDE SEQUENCE</scope>
    <source>
        <strain evidence="1">Expedition CK06-06</strain>
    </source>
</reference>